<dbReference type="GO" id="GO:0035527">
    <property type="term" value="F:3-hydroxypropionate dehydrogenase (NADP+) activity"/>
    <property type="evidence" value="ECO:0007669"/>
    <property type="project" value="UniProtKB-EC"/>
</dbReference>
<dbReference type="RefSeq" id="WP_220379631.1">
    <property type="nucleotide sequence ID" value="NZ_CP080544.1"/>
</dbReference>
<reference evidence="8 9" key="1">
    <citation type="submission" date="2021-08" db="EMBL/GenBank/DDBJ databases">
        <title>Lysobacter sp. strain CJ11 Genome sequencing and assembly.</title>
        <authorList>
            <person name="Kim I."/>
        </authorList>
    </citation>
    <scope>NUCLEOTIDE SEQUENCE [LARGE SCALE GENOMIC DNA]</scope>
    <source>
        <strain evidence="8 9">CJ11</strain>
    </source>
</reference>
<evidence type="ECO:0000256" key="5">
    <source>
        <dbReference type="ARBA" id="ARBA00023027"/>
    </source>
</evidence>
<dbReference type="HAMAP" id="MF_01204">
    <property type="entry name" value="Oxidoreductase_RutE_HadB"/>
    <property type="match status" value="1"/>
</dbReference>
<evidence type="ECO:0000256" key="2">
    <source>
        <dbReference type="ARBA" id="ARBA00022643"/>
    </source>
</evidence>
<dbReference type="InterPro" id="IPR050461">
    <property type="entry name" value="Nitroreductase_HadB/RutE"/>
</dbReference>
<dbReference type="Gene3D" id="3.40.109.10">
    <property type="entry name" value="NADH Oxidase"/>
    <property type="match status" value="1"/>
</dbReference>
<dbReference type="EMBL" id="CP080544">
    <property type="protein sequence ID" value="QYR52813.1"/>
    <property type="molecule type" value="Genomic_DNA"/>
</dbReference>
<dbReference type="PANTHER" id="PTHR43543">
    <property type="entry name" value="MALONIC SEMIALDEHYDE REDUCTASE RUTE-RELATED"/>
    <property type="match status" value="1"/>
</dbReference>
<keyword evidence="2 6" id="KW-0288">FMN</keyword>
<keyword evidence="3 6" id="KW-0521">NADP</keyword>
<proteinExistence type="inferred from homology"/>
<dbReference type="InterPro" id="IPR000415">
    <property type="entry name" value="Nitroreductase-like"/>
</dbReference>
<evidence type="ECO:0000259" key="7">
    <source>
        <dbReference type="Pfam" id="PF00881"/>
    </source>
</evidence>
<sequence length="196" mass="21688">MTFNALDATALAQLFTEARTHNKLDGEITDAQLQEIYELTKFGPTAANGSPARFVFVKSAEAKKLLEPALDEGNREKTMASPVTVIAAYDMDFHEKLPQLFPHTNAKAWFEGERDNRFIPAFRNGTLQAGYFIMAARAMGLDCGPMSGFNNAMVDEAFFKGTHIRSNFLINLGKGDPSAIFARSPRLRFDEACKIA</sequence>
<dbReference type="Pfam" id="PF00881">
    <property type="entry name" value="Nitroreductase"/>
    <property type="match status" value="1"/>
</dbReference>
<dbReference type="Proteomes" id="UP000824755">
    <property type="component" value="Chromosome"/>
</dbReference>
<dbReference type="EC" id="1.-.-.-" evidence="6"/>
<comment type="similarity">
    <text evidence="6">Belongs to the nitroreductase family. HadB/RutE subfamily.</text>
</comment>
<dbReference type="CDD" id="cd02148">
    <property type="entry name" value="RutE-like"/>
    <property type="match status" value="1"/>
</dbReference>
<keyword evidence="5 6" id="KW-0520">NAD</keyword>
<dbReference type="InterPro" id="IPR023936">
    <property type="entry name" value="RutE-like"/>
</dbReference>
<evidence type="ECO:0000313" key="9">
    <source>
        <dbReference type="Proteomes" id="UP000824755"/>
    </source>
</evidence>
<comment type="cofactor">
    <cofactor evidence="6">
        <name>FMN</name>
        <dbReference type="ChEBI" id="CHEBI:58210"/>
    </cofactor>
</comment>
<protein>
    <recommendedName>
        <fullName evidence="6">Putative NADH dehydrogenase/NAD(P)H nitroreductase H8L67_09605</fullName>
        <ecNumber evidence="6">1.-.-.-</ecNumber>
    </recommendedName>
</protein>
<feature type="domain" description="Nitroreductase" evidence="7">
    <location>
        <begin position="27"/>
        <end position="158"/>
    </location>
</feature>
<evidence type="ECO:0000256" key="1">
    <source>
        <dbReference type="ARBA" id="ARBA00022630"/>
    </source>
</evidence>
<keyword evidence="9" id="KW-1185">Reference proteome</keyword>
<dbReference type="InterPro" id="IPR029479">
    <property type="entry name" value="Nitroreductase"/>
</dbReference>
<name>A0ABX8WN21_9GAMM</name>
<evidence type="ECO:0000256" key="4">
    <source>
        <dbReference type="ARBA" id="ARBA00023002"/>
    </source>
</evidence>
<keyword evidence="1 6" id="KW-0285">Flavoprotein</keyword>
<evidence type="ECO:0000313" key="8">
    <source>
        <dbReference type="EMBL" id="QYR52813.1"/>
    </source>
</evidence>
<dbReference type="NCBIfam" id="NF003768">
    <property type="entry name" value="PRK05365.1"/>
    <property type="match status" value="1"/>
</dbReference>
<accession>A0ABX8WN21</accession>
<evidence type="ECO:0000256" key="6">
    <source>
        <dbReference type="HAMAP-Rule" id="MF_01204"/>
    </source>
</evidence>
<keyword evidence="4 6" id="KW-0560">Oxidoreductase</keyword>
<evidence type="ECO:0000256" key="3">
    <source>
        <dbReference type="ARBA" id="ARBA00022857"/>
    </source>
</evidence>
<dbReference type="PANTHER" id="PTHR43543:SF1">
    <property type="entry name" value="MALONIC SEMIALDEHYDE REDUCTASE RUTE-RELATED"/>
    <property type="match status" value="1"/>
</dbReference>
<organism evidence="8 9">
    <name type="scientific">Lysobacter soyae</name>
    <dbReference type="NCBI Taxonomy" id="2764185"/>
    <lineage>
        <taxon>Bacteria</taxon>
        <taxon>Pseudomonadati</taxon>
        <taxon>Pseudomonadota</taxon>
        <taxon>Gammaproteobacteria</taxon>
        <taxon>Lysobacterales</taxon>
        <taxon>Lysobacteraceae</taxon>
        <taxon>Lysobacter</taxon>
    </lineage>
</organism>
<gene>
    <name evidence="8" type="ORF">H8L67_09605</name>
</gene>
<dbReference type="SUPFAM" id="SSF55469">
    <property type="entry name" value="FMN-dependent nitroreductase-like"/>
    <property type="match status" value="1"/>
</dbReference>